<feature type="non-terminal residue" evidence="2">
    <location>
        <position position="1"/>
    </location>
</feature>
<evidence type="ECO:0000313" key="3">
    <source>
        <dbReference type="Proteomes" id="UP000030752"/>
    </source>
</evidence>
<dbReference type="Proteomes" id="UP000030752">
    <property type="component" value="Unassembled WGS sequence"/>
</dbReference>
<evidence type="ECO:0000313" key="2">
    <source>
        <dbReference type="EMBL" id="ETN38987.1"/>
    </source>
</evidence>
<dbReference type="PANTHER" id="PTHR24148:SF64">
    <property type="entry name" value="HETEROKARYON INCOMPATIBILITY DOMAIN-CONTAINING PROTEIN"/>
    <property type="match status" value="1"/>
</dbReference>
<name>W2RRB0_CYPE1</name>
<dbReference type="GeneID" id="19974368"/>
<organism evidence="2 3">
    <name type="scientific">Cyphellophora europaea (strain CBS 101466)</name>
    <name type="common">Phialophora europaea</name>
    <dbReference type="NCBI Taxonomy" id="1220924"/>
    <lineage>
        <taxon>Eukaryota</taxon>
        <taxon>Fungi</taxon>
        <taxon>Dikarya</taxon>
        <taxon>Ascomycota</taxon>
        <taxon>Pezizomycotina</taxon>
        <taxon>Eurotiomycetes</taxon>
        <taxon>Chaetothyriomycetidae</taxon>
        <taxon>Chaetothyriales</taxon>
        <taxon>Cyphellophoraceae</taxon>
        <taxon>Cyphellophora</taxon>
    </lineage>
</organism>
<dbReference type="OrthoDB" id="4161644at2759"/>
<dbReference type="PANTHER" id="PTHR24148">
    <property type="entry name" value="ANKYRIN REPEAT DOMAIN-CONTAINING PROTEIN 39 HOMOLOG-RELATED"/>
    <property type="match status" value="1"/>
</dbReference>
<protein>
    <recommendedName>
        <fullName evidence="1">Heterokaryon incompatibility domain-containing protein</fullName>
    </recommendedName>
</protein>
<dbReference type="InterPro" id="IPR052895">
    <property type="entry name" value="HetReg/Transcr_Mod"/>
</dbReference>
<feature type="domain" description="Heterokaryon incompatibility" evidence="1">
    <location>
        <begin position="6"/>
        <end position="128"/>
    </location>
</feature>
<accession>W2RRB0</accession>
<dbReference type="InterPro" id="IPR010730">
    <property type="entry name" value="HET"/>
</dbReference>
<dbReference type="HOGENOM" id="CLU_004184_6_0_1"/>
<proteinExistence type="predicted"/>
<dbReference type="AlphaFoldDB" id="W2RRB0"/>
<dbReference type="STRING" id="1220924.W2RRB0"/>
<evidence type="ECO:0000259" key="1">
    <source>
        <dbReference type="Pfam" id="PF06985"/>
    </source>
</evidence>
<gene>
    <name evidence="2" type="ORF">HMPREF1541_07029</name>
</gene>
<reference evidence="2 3" key="1">
    <citation type="submission" date="2013-03" db="EMBL/GenBank/DDBJ databases">
        <title>The Genome Sequence of Phialophora europaea CBS 101466.</title>
        <authorList>
            <consortium name="The Broad Institute Genomics Platform"/>
            <person name="Cuomo C."/>
            <person name="de Hoog S."/>
            <person name="Gorbushina A."/>
            <person name="Walker B."/>
            <person name="Young S.K."/>
            <person name="Zeng Q."/>
            <person name="Gargeya S."/>
            <person name="Fitzgerald M."/>
            <person name="Haas B."/>
            <person name="Abouelleil A."/>
            <person name="Allen A.W."/>
            <person name="Alvarado L."/>
            <person name="Arachchi H.M."/>
            <person name="Berlin A.M."/>
            <person name="Chapman S.B."/>
            <person name="Gainer-Dewar J."/>
            <person name="Goldberg J."/>
            <person name="Griggs A."/>
            <person name="Gujja S."/>
            <person name="Hansen M."/>
            <person name="Howarth C."/>
            <person name="Imamovic A."/>
            <person name="Ireland A."/>
            <person name="Larimer J."/>
            <person name="McCowan C."/>
            <person name="Murphy C."/>
            <person name="Pearson M."/>
            <person name="Poon T.W."/>
            <person name="Priest M."/>
            <person name="Roberts A."/>
            <person name="Saif S."/>
            <person name="Shea T."/>
            <person name="Sisk P."/>
            <person name="Sykes S."/>
            <person name="Wortman J."/>
            <person name="Nusbaum C."/>
            <person name="Birren B."/>
        </authorList>
    </citation>
    <scope>NUCLEOTIDE SEQUENCE [LARGE SCALE GENOMIC DNA]</scope>
    <source>
        <strain evidence="2 3">CBS 101466</strain>
    </source>
</reference>
<dbReference type="Pfam" id="PF06985">
    <property type="entry name" value="HET"/>
    <property type="match status" value="1"/>
</dbReference>
<dbReference type="InParanoid" id="W2RRB0"/>
<dbReference type="RefSeq" id="XP_008719576.1">
    <property type="nucleotide sequence ID" value="XM_008721354.1"/>
</dbReference>
<sequence>PTSESVITCNGESVIVPSSLVRILTHFCKETQEKYVWIDSLCINQEDMVEKSVQVRNMLRIFEKADKVIAWLDHPHTLTSLPLTEADLRYCDGLIHKSECFHAFEHQHRTLMQLASAELWSRTWCRQEVLAAVHLTL</sequence>
<dbReference type="VEuPathDB" id="FungiDB:HMPREF1541_07029"/>
<keyword evidence="3" id="KW-1185">Reference proteome</keyword>
<dbReference type="EMBL" id="KB822722">
    <property type="protein sequence ID" value="ETN38987.1"/>
    <property type="molecule type" value="Genomic_DNA"/>
</dbReference>
<feature type="non-terminal residue" evidence="2">
    <location>
        <position position="137"/>
    </location>
</feature>